<sequence>MRFKKGSKVEVRSKEAPASWCVAEIISGNGHAYNVRYNGYQGVEKVSRGNIRPYPPAIGSQSWVTGDIVEVFDENSWKVATVLKVLKGGRYLVRLHEFAREIRVHKTSIRARKAWCDGQWIQVGKISGTNEVEPSFSMKICQKEDDCLPVYNDARLRKRKRASPFCSSLLKAKKVKPAEKDGNQSQSQRHSFEKVDAFEGNKYMQASFNYSLNGYYEMEKKKRKTYGVAGCSLARISEPNESDSDRCSVGSCSVPSDGYNKLSSHYDADILSSDGESSNTSWVEHEVTVSVHRATIGGMHLLLPKGPNKILVLLPFSWKKQWDISAYPFATDKTVYCDKKPQKSTKQSNAAYNDILSGLGPFIQVLGIKVECMNKEGLHPGVLMDSS</sequence>
<proteinExistence type="predicted"/>
<accession>A0ACB9JR32</accession>
<reference evidence="1 2" key="2">
    <citation type="journal article" date="2022" name="Mol. Ecol. Resour.">
        <title>The genomes of chicory, endive, great burdock and yacon provide insights into Asteraceae paleo-polyploidization history and plant inulin production.</title>
        <authorList>
            <person name="Fan W."/>
            <person name="Wang S."/>
            <person name="Wang H."/>
            <person name="Wang A."/>
            <person name="Jiang F."/>
            <person name="Liu H."/>
            <person name="Zhao H."/>
            <person name="Xu D."/>
            <person name="Zhang Y."/>
        </authorList>
    </citation>
    <scope>NUCLEOTIDE SEQUENCE [LARGE SCALE GENOMIC DNA]</scope>
    <source>
        <strain evidence="2">cv. Yunnan</strain>
        <tissue evidence="1">Leaves</tissue>
    </source>
</reference>
<name>A0ACB9JR32_9ASTR</name>
<gene>
    <name evidence="1" type="ORF">L1987_10020</name>
</gene>
<organism evidence="1 2">
    <name type="scientific">Smallanthus sonchifolius</name>
    <dbReference type="NCBI Taxonomy" id="185202"/>
    <lineage>
        <taxon>Eukaryota</taxon>
        <taxon>Viridiplantae</taxon>
        <taxon>Streptophyta</taxon>
        <taxon>Embryophyta</taxon>
        <taxon>Tracheophyta</taxon>
        <taxon>Spermatophyta</taxon>
        <taxon>Magnoliopsida</taxon>
        <taxon>eudicotyledons</taxon>
        <taxon>Gunneridae</taxon>
        <taxon>Pentapetalae</taxon>
        <taxon>asterids</taxon>
        <taxon>campanulids</taxon>
        <taxon>Asterales</taxon>
        <taxon>Asteraceae</taxon>
        <taxon>Asteroideae</taxon>
        <taxon>Heliantheae alliance</taxon>
        <taxon>Millerieae</taxon>
        <taxon>Smallanthus</taxon>
    </lineage>
</organism>
<keyword evidence="2" id="KW-1185">Reference proteome</keyword>
<dbReference type="EMBL" id="CM042020">
    <property type="protein sequence ID" value="KAI3822430.1"/>
    <property type="molecule type" value="Genomic_DNA"/>
</dbReference>
<protein>
    <submittedName>
        <fullName evidence="1">Uncharacterized protein</fullName>
    </submittedName>
</protein>
<comment type="caution">
    <text evidence="1">The sequence shown here is derived from an EMBL/GenBank/DDBJ whole genome shotgun (WGS) entry which is preliminary data.</text>
</comment>
<reference evidence="2" key="1">
    <citation type="journal article" date="2022" name="Mol. Ecol. Resour.">
        <title>The genomes of chicory, endive, great burdock and yacon provide insights into Asteraceae palaeo-polyploidization history and plant inulin production.</title>
        <authorList>
            <person name="Fan W."/>
            <person name="Wang S."/>
            <person name="Wang H."/>
            <person name="Wang A."/>
            <person name="Jiang F."/>
            <person name="Liu H."/>
            <person name="Zhao H."/>
            <person name="Xu D."/>
            <person name="Zhang Y."/>
        </authorList>
    </citation>
    <scope>NUCLEOTIDE SEQUENCE [LARGE SCALE GENOMIC DNA]</scope>
    <source>
        <strain evidence="2">cv. Yunnan</strain>
    </source>
</reference>
<evidence type="ECO:0000313" key="1">
    <source>
        <dbReference type="EMBL" id="KAI3822430.1"/>
    </source>
</evidence>
<dbReference type="Proteomes" id="UP001056120">
    <property type="component" value="Linkage Group LG03"/>
</dbReference>
<evidence type="ECO:0000313" key="2">
    <source>
        <dbReference type="Proteomes" id="UP001056120"/>
    </source>
</evidence>